<dbReference type="PANTHER" id="PTHR30143:SF0">
    <property type="entry name" value="2-KETO-4-PENTENOATE HYDRATASE"/>
    <property type="match status" value="1"/>
</dbReference>
<dbReference type="AlphaFoldDB" id="A0A1L3ZVN1"/>
<dbReference type="PANTHER" id="PTHR30143">
    <property type="entry name" value="ACID HYDRATASE"/>
    <property type="match status" value="1"/>
</dbReference>
<evidence type="ECO:0000313" key="4">
    <source>
        <dbReference type="Proteomes" id="UP000182063"/>
    </source>
</evidence>
<keyword evidence="4" id="KW-1185">Reference proteome</keyword>
<dbReference type="Pfam" id="PF01557">
    <property type="entry name" value="FAA_hydrolase"/>
    <property type="match status" value="1"/>
</dbReference>
<feature type="domain" description="Fumarylacetoacetase-like C-terminal" evidence="2">
    <location>
        <begin position="83"/>
        <end position="259"/>
    </location>
</feature>
<evidence type="ECO:0000256" key="1">
    <source>
        <dbReference type="ARBA" id="ARBA00023239"/>
    </source>
</evidence>
<reference evidence="4" key="1">
    <citation type="submission" date="2016-11" db="EMBL/GenBank/DDBJ databases">
        <title>Complete Genome Sequence of alachlor-degrading Sphingomonas sp. strain JJ-A5.</title>
        <authorList>
            <person name="Lee H."/>
            <person name="Ka J.-O."/>
        </authorList>
    </citation>
    <scope>NUCLEOTIDE SEQUENCE [LARGE SCALE GENOMIC DNA]</scope>
    <source>
        <strain evidence="4">JJ-A5</strain>
    </source>
</reference>
<dbReference type="InterPro" id="IPR036663">
    <property type="entry name" value="Fumarylacetoacetase_C_sf"/>
</dbReference>
<evidence type="ECO:0000313" key="3">
    <source>
        <dbReference type="EMBL" id="API59688.1"/>
    </source>
</evidence>
<evidence type="ECO:0000259" key="2">
    <source>
        <dbReference type="Pfam" id="PF01557"/>
    </source>
</evidence>
<dbReference type="GO" id="GO:0005737">
    <property type="term" value="C:cytoplasm"/>
    <property type="evidence" value="ECO:0007669"/>
    <property type="project" value="TreeGrafter"/>
</dbReference>
<protein>
    <submittedName>
        <fullName evidence="3">2-oxopent-4-enoate hydratase</fullName>
    </submittedName>
</protein>
<name>A0A1L3ZVN1_9SPHN</name>
<gene>
    <name evidence="3" type="ORF">BSL82_10455</name>
</gene>
<dbReference type="RefSeq" id="WP_072597450.1">
    <property type="nucleotide sequence ID" value="NZ_CP018221.1"/>
</dbReference>
<dbReference type="InterPro" id="IPR011234">
    <property type="entry name" value="Fumarylacetoacetase-like_C"/>
</dbReference>
<keyword evidence="1" id="KW-0456">Lyase</keyword>
<accession>A0A1L3ZVN1</accession>
<dbReference type="Proteomes" id="UP000182063">
    <property type="component" value="Chromosome"/>
</dbReference>
<dbReference type="KEGG" id="sphj:BSL82_10455"/>
<proteinExistence type="predicted"/>
<dbReference type="GO" id="GO:0008684">
    <property type="term" value="F:2-oxopent-4-enoate hydratase activity"/>
    <property type="evidence" value="ECO:0007669"/>
    <property type="project" value="TreeGrafter"/>
</dbReference>
<dbReference type="OrthoDB" id="9792137at2"/>
<dbReference type="STRING" id="1921510.BSL82_10455"/>
<sequence>MPLDAATIDRHGDELFEALNSRVAIAPLRDRLPGITVADGYRIQERMVARMVATGDSIVGKKIGVTSKAVQNMMQVFEPDFGQLTASMEHRSGAGLAMDSMIQPRIEGEIAFVLKRDLAGPGLTAVDVLAATAHVVPCFEVVDSRITDWDIRIQDTISDNASCGAYILGDTTVDPRDIDLSLVGMLIEKNGEPAATGVGAAVQGSPVNAVVWLVNRLGALGVTFRAGEVILSGSLAALVPVAVGDRIVAHFDGLGSCEVSFQ</sequence>
<dbReference type="Gene3D" id="3.90.850.10">
    <property type="entry name" value="Fumarylacetoacetase-like, C-terminal domain"/>
    <property type="match status" value="1"/>
</dbReference>
<dbReference type="InterPro" id="IPR050772">
    <property type="entry name" value="Hydratase-Decarb/MhpD_sf"/>
</dbReference>
<dbReference type="SUPFAM" id="SSF56529">
    <property type="entry name" value="FAH"/>
    <property type="match status" value="1"/>
</dbReference>
<dbReference type="EMBL" id="CP018221">
    <property type="protein sequence ID" value="API59688.1"/>
    <property type="molecule type" value="Genomic_DNA"/>
</dbReference>
<organism evidence="3 4">
    <name type="scientific">Tardibacter chloracetimidivorans</name>
    <dbReference type="NCBI Taxonomy" id="1921510"/>
    <lineage>
        <taxon>Bacteria</taxon>
        <taxon>Pseudomonadati</taxon>
        <taxon>Pseudomonadota</taxon>
        <taxon>Alphaproteobacteria</taxon>
        <taxon>Sphingomonadales</taxon>
        <taxon>Sphingomonadaceae</taxon>
        <taxon>Tardibacter</taxon>
    </lineage>
</organism>